<comment type="caution">
    <text evidence="3">The sequence shown here is derived from an EMBL/GenBank/DDBJ whole genome shotgun (WGS) entry which is preliminary data.</text>
</comment>
<gene>
    <name evidence="3" type="ORF">GCM10007907_21340</name>
</gene>
<dbReference type="InterPro" id="IPR050272">
    <property type="entry name" value="Isochorismatase-like_hydrls"/>
</dbReference>
<evidence type="ECO:0000256" key="1">
    <source>
        <dbReference type="ARBA" id="ARBA00022801"/>
    </source>
</evidence>
<dbReference type="Pfam" id="PF00857">
    <property type="entry name" value="Isochorismatase"/>
    <property type="match status" value="1"/>
</dbReference>
<sequence length="185" mass="20304">MSAALLVIDVQESFRHTTYWQADDLDAYLHQQNKLIAGCREAGLPIIRVFHVDIDGNPAFAQDSGHITPLAGSDPQADHTVVKHVHSAMVGTDLDAWLKAQGIHHLIISGIRTEQCCETTTRNASDMGYTVDYVTEATMTFPMRHANGHLYSPAEIKERTELVLAGRFATVRSVAAVLDQLPLTA</sequence>
<reference evidence="4" key="1">
    <citation type="journal article" date="2019" name="Int. J. Syst. Evol. Microbiol.">
        <title>The Global Catalogue of Microorganisms (GCM) 10K type strain sequencing project: providing services to taxonomists for standard genome sequencing and annotation.</title>
        <authorList>
            <consortium name="The Broad Institute Genomics Platform"/>
            <consortium name="The Broad Institute Genome Sequencing Center for Infectious Disease"/>
            <person name="Wu L."/>
            <person name="Ma J."/>
        </authorList>
    </citation>
    <scope>NUCLEOTIDE SEQUENCE [LARGE SCALE GENOMIC DNA]</scope>
    <source>
        <strain evidence="4">NBRC 110044</strain>
    </source>
</reference>
<keyword evidence="4" id="KW-1185">Reference proteome</keyword>
<name>A0ABQ5YF39_9NEIS</name>
<evidence type="ECO:0000259" key="2">
    <source>
        <dbReference type="Pfam" id="PF00857"/>
    </source>
</evidence>
<protein>
    <submittedName>
        <fullName evidence="3">Hydrolase</fullName>
    </submittedName>
</protein>
<keyword evidence="1 3" id="KW-0378">Hydrolase</keyword>
<feature type="domain" description="Isochorismatase-like" evidence="2">
    <location>
        <begin position="3"/>
        <end position="143"/>
    </location>
</feature>
<dbReference type="Proteomes" id="UP001156706">
    <property type="component" value="Unassembled WGS sequence"/>
</dbReference>
<dbReference type="InterPro" id="IPR000868">
    <property type="entry name" value="Isochorismatase-like_dom"/>
</dbReference>
<dbReference type="RefSeq" id="WP_284196449.1">
    <property type="nucleotide sequence ID" value="NZ_BSOG01000002.1"/>
</dbReference>
<dbReference type="EMBL" id="BSOG01000002">
    <property type="protein sequence ID" value="GLR13344.1"/>
    <property type="molecule type" value="Genomic_DNA"/>
</dbReference>
<dbReference type="PANTHER" id="PTHR43540:SF6">
    <property type="entry name" value="ISOCHORISMATASE-LIKE DOMAIN-CONTAINING PROTEIN"/>
    <property type="match status" value="1"/>
</dbReference>
<evidence type="ECO:0000313" key="3">
    <source>
        <dbReference type="EMBL" id="GLR13344.1"/>
    </source>
</evidence>
<organism evidence="3 4">
    <name type="scientific">Chitinimonas prasina</name>
    <dbReference type="NCBI Taxonomy" id="1434937"/>
    <lineage>
        <taxon>Bacteria</taxon>
        <taxon>Pseudomonadati</taxon>
        <taxon>Pseudomonadota</taxon>
        <taxon>Betaproteobacteria</taxon>
        <taxon>Neisseriales</taxon>
        <taxon>Chitinibacteraceae</taxon>
        <taxon>Chitinimonas</taxon>
    </lineage>
</organism>
<proteinExistence type="predicted"/>
<dbReference type="InterPro" id="IPR036380">
    <property type="entry name" value="Isochorismatase-like_sf"/>
</dbReference>
<dbReference type="SUPFAM" id="SSF52499">
    <property type="entry name" value="Isochorismatase-like hydrolases"/>
    <property type="match status" value="1"/>
</dbReference>
<dbReference type="Gene3D" id="3.40.50.850">
    <property type="entry name" value="Isochorismatase-like"/>
    <property type="match status" value="1"/>
</dbReference>
<dbReference type="PANTHER" id="PTHR43540">
    <property type="entry name" value="PEROXYUREIDOACRYLATE/UREIDOACRYLATE AMIDOHYDROLASE-RELATED"/>
    <property type="match status" value="1"/>
</dbReference>
<evidence type="ECO:0000313" key="4">
    <source>
        <dbReference type="Proteomes" id="UP001156706"/>
    </source>
</evidence>
<accession>A0ABQ5YF39</accession>
<dbReference type="GO" id="GO:0016787">
    <property type="term" value="F:hydrolase activity"/>
    <property type="evidence" value="ECO:0007669"/>
    <property type="project" value="UniProtKB-KW"/>
</dbReference>